<name>A0A437PAB7_9ACTN</name>
<protein>
    <submittedName>
        <fullName evidence="2">Uncharacterized protein</fullName>
    </submittedName>
</protein>
<evidence type="ECO:0000256" key="1">
    <source>
        <dbReference type="SAM" id="MobiDB-lite"/>
    </source>
</evidence>
<comment type="caution">
    <text evidence="2">The sequence shown here is derived from an EMBL/GenBank/DDBJ whole genome shotgun (WGS) entry which is preliminary data.</text>
</comment>
<sequence>MRRGVRPGESPPPPLPVPSLGAAPPDPRCRPRPRPQSPDRLKDRTGLKDGTGLKEKNQRRVPPLPVGSGGTRFKLNL</sequence>
<proteinExistence type="predicted"/>
<organism evidence="2 3">
    <name type="scientific">Streptomyces antnestii</name>
    <dbReference type="NCBI Taxonomy" id="2494256"/>
    <lineage>
        <taxon>Bacteria</taxon>
        <taxon>Bacillati</taxon>
        <taxon>Actinomycetota</taxon>
        <taxon>Actinomycetes</taxon>
        <taxon>Kitasatosporales</taxon>
        <taxon>Streptomycetaceae</taxon>
        <taxon>Streptomyces</taxon>
    </lineage>
</organism>
<reference evidence="2 3" key="1">
    <citation type="submission" date="2019-01" db="EMBL/GenBank/DDBJ databases">
        <title>Genome sequences of Streptomyces and Rhizobium isolates collected from root and soil.</title>
        <authorList>
            <person name="Chhettri S."/>
            <person name="Sevigny J.L."/>
            <person name="Sen A."/>
            <person name="Ennis N."/>
            <person name="Tisa L."/>
        </authorList>
    </citation>
    <scope>NUCLEOTIDE SEQUENCE [LARGE SCALE GENOMIC DNA]</scope>
    <source>
        <strain evidence="2 3">San01</strain>
    </source>
</reference>
<gene>
    <name evidence="2" type="ORF">EOT10_29940</name>
</gene>
<feature type="compositionally biased region" description="Basic and acidic residues" evidence="1">
    <location>
        <begin position="37"/>
        <end position="58"/>
    </location>
</feature>
<dbReference type="Proteomes" id="UP000283128">
    <property type="component" value="Unassembled WGS sequence"/>
</dbReference>
<dbReference type="AlphaFoldDB" id="A0A437PAB7"/>
<evidence type="ECO:0000313" key="3">
    <source>
        <dbReference type="Proteomes" id="UP000283128"/>
    </source>
</evidence>
<accession>A0A437PAB7</accession>
<dbReference type="EMBL" id="RZYA01000018">
    <property type="protein sequence ID" value="RVU19214.1"/>
    <property type="molecule type" value="Genomic_DNA"/>
</dbReference>
<keyword evidence="3" id="KW-1185">Reference proteome</keyword>
<feature type="region of interest" description="Disordered" evidence="1">
    <location>
        <begin position="1"/>
        <end position="77"/>
    </location>
</feature>
<evidence type="ECO:0000313" key="2">
    <source>
        <dbReference type="EMBL" id="RVU19214.1"/>
    </source>
</evidence>